<proteinExistence type="predicted"/>
<dbReference type="Proteomes" id="UP001159363">
    <property type="component" value="Chromosome 3"/>
</dbReference>
<sequence length="393" mass="44123">MVDQLASGGTHVDSIVDLRDDKRMTAAGECKRKNEDRPLQVKKIQGLNHHIEVTPGQSDTQNNTASNYMAATEDRDTCNNSSDDSHAKTSSGTSSQMNTSTHGQQLGTGEMKTAPITVLHSTTKPYHILYDVLSTRGIPFIPKNTARGTTYVFTSIRVYNTALNIIKQGNYEYFVTRPTTAWPTKIVVKDIPAGTDPDRVGNDLSCHGIPAIIVHQMYAKYREPLDMFHPDIPAECEKTKTFTAVIGLPVQTADYKYPTGPLLCGNCNRFGHTTAHYQAAPACRFCSGPHKTTSCKSDERRCINCKQQRCANYKGCPLFVREINQRFPQTRKTIQTTQPTEPQRPTARQHPLIQQHQKPPPSRQPEQAEWQTVKSRKSNYWQQHGGVHYQQQP</sequence>
<reference evidence="2 3" key="1">
    <citation type="submission" date="2023-02" db="EMBL/GenBank/DDBJ databases">
        <title>LHISI_Scaffold_Assembly.</title>
        <authorList>
            <person name="Stuart O.P."/>
            <person name="Cleave R."/>
            <person name="Magrath M.J.L."/>
            <person name="Mikheyev A.S."/>
        </authorList>
    </citation>
    <scope>NUCLEOTIDE SEQUENCE [LARGE SCALE GENOMIC DNA]</scope>
    <source>
        <strain evidence="2">Daus_M_001</strain>
        <tissue evidence="2">Leg muscle</tissue>
    </source>
</reference>
<feature type="compositionally biased region" description="Polar residues" evidence="1">
    <location>
        <begin position="369"/>
        <end position="382"/>
    </location>
</feature>
<name>A0ABQ9I047_9NEOP</name>
<feature type="compositionally biased region" description="Polar residues" evidence="1">
    <location>
        <begin position="88"/>
        <end position="107"/>
    </location>
</feature>
<accession>A0ABQ9I047</accession>
<feature type="region of interest" description="Disordered" evidence="1">
    <location>
        <begin position="74"/>
        <end position="108"/>
    </location>
</feature>
<organism evidence="2 3">
    <name type="scientific">Dryococelus australis</name>
    <dbReference type="NCBI Taxonomy" id="614101"/>
    <lineage>
        <taxon>Eukaryota</taxon>
        <taxon>Metazoa</taxon>
        <taxon>Ecdysozoa</taxon>
        <taxon>Arthropoda</taxon>
        <taxon>Hexapoda</taxon>
        <taxon>Insecta</taxon>
        <taxon>Pterygota</taxon>
        <taxon>Neoptera</taxon>
        <taxon>Polyneoptera</taxon>
        <taxon>Phasmatodea</taxon>
        <taxon>Verophasmatodea</taxon>
        <taxon>Anareolatae</taxon>
        <taxon>Phasmatidae</taxon>
        <taxon>Eurycanthinae</taxon>
        <taxon>Dryococelus</taxon>
    </lineage>
</organism>
<evidence type="ECO:0000313" key="3">
    <source>
        <dbReference type="Proteomes" id="UP001159363"/>
    </source>
</evidence>
<evidence type="ECO:0000256" key="1">
    <source>
        <dbReference type="SAM" id="MobiDB-lite"/>
    </source>
</evidence>
<keyword evidence="3" id="KW-1185">Reference proteome</keyword>
<evidence type="ECO:0000313" key="2">
    <source>
        <dbReference type="EMBL" id="KAJ8889995.1"/>
    </source>
</evidence>
<feature type="compositionally biased region" description="Basic and acidic residues" evidence="1">
    <location>
        <begin position="74"/>
        <end position="87"/>
    </location>
</feature>
<feature type="region of interest" description="Disordered" evidence="1">
    <location>
        <begin position="327"/>
        <end position="393"/>
    </location>
</feature>
<feature type="compositionally biased region" description="Low complexity" evidence="1">
    <location>
        <begin position="333"/>
        <end position="346"/>
    </location>
</feature>
<gene>
    <name evidence="2" type="ORF">PR048_009500</name>
</gene>
<dbReference type="EMBL" id="JARBHB010000003">
    <property type="protein sequence ID" value="KAJ8889995.1"/>
    <property type="molecule type" value="Genomic_DNA"/>
</dbReference>
<protein>
    <submittedName>
        <fullName evidence="2">Uncharacterized protein</fullName>
    </submittedName>
</protein>
<comment type="caution">
    <text evidence="2">The sequence shown here is derived from an EMBL/GenBank/DDBJ whole genome shotgun (WGS) entry which is preliminary data.</text>
</comment>